<evidence type="ECO:0000256" key="2">
    <source>
        <dbReference type="SAM" id="SignalP"/>
    </source>
</evidence>
<proteinExistence type="predicted"/>
<evidence type="ECO:0000313" key="4">
    <source>
        <dbReference type="Proteomes" id="UP001221413"/>
    </source>
</evidence>
<feature type="chain" id="PRO_5042101111" evidence="2">
    <location>
        <begin position="24"/>
        <end position="498"/>
    </location>
</feature>
<reference evidence="3" key="1">
    <citation type="submission" date="2023-01" db="EMBL/GenBank/DDBJ databases">
        <title>The chitinases involved in constricting ring structure development in the nematode-trapping fungus Drechslerella dactyloides.</title>
        <authorList>
            <person name="Wang R."/>
            <person name="Zhang L."/>
            <person name="Tang P."/>
            <person name="Li S."/>
            <person name="Liang L."/>
        </authorList>
    </citation>
    <scope>NUCLEOTIDE SEQUENCE</scope>
    <source>
        <strain evidence="3">YMF1.00031</strain>
    </source>
</reference>
<gene>
    <name evidence="3" type="ORF">Dda_2256</name>
</gene>
<name>A0AAD6J4J9_DREDA</name>
<dbReference type="Proteomes" id="UP001221413">
    <property type="component" value="Unassembled WGS sequence"/>
</dbReference>
<accession>A0AAD6J4J9</accession>
<dbReference type="AlphaFoldDB" id="A0AAD6J4J9"/>
<organism evidence="3 4">
    <name type="scientific">Drechslerella dactyloides</name>
    <name type="common">Nematode-trapping fungus</name>
    <name type="synonym">Arthrobotrys dactyloides</name>
    <dbReference type="NCBI Taxonomy" id="74499"/>
    <lineage>
        <taxon>Eukaryota</taxon>
        <taxon>Fungi</taxon>
        <taxon>Dikarya</taxon>
        <taxon>Ascomycota</taxon>
        <taxon>Pezizomycotina</taxon>
        <taxon>Orbiliomycetes</taxon>
        <taxon>Orbiliales</taxon>
        <taxon>Orbiliaceae</taxon>
        <taxon>Drechslerella</taxon>
    </lineage>
</organism>
<feature type="region of interest" description="Disordered" evidence="1">
    <location>
        <begin position="142"/>
        <end position="162"/>
    </location>
</feature>
<feature type="region of interest" description="Disordered" evidence="1">
    <location>
        <begin position="178"/>
        <end position="211"/>
    </location>
</feature>
<protein>
    <submittedName>
        <fullName evidence="3">Uncharacterized protein</fullName>
    </submittedName>
</protein>
<comment type="caution">
    <text evidence="3">The sequence shown here is derived from an EMBL/GenBank/DDBJ whole genome shotgun (WGS) entry which is preliminary data.</text>
</comment>
<dbReference type="EMBL" id="JAQGDS010000002">
    <property type="protein sequence ID" value="KAJ6263687.1"/>
    <property type="molecule type" value="Genomic_DNA"/>
</dbReference>
<keyword evidence="4" id="KW-1185">Reference proteome</keyword>
<evidence type="ECO:0000313" key="3">
    <source>
        <dbReference type="EMBL" id="KAJ6263687.1"/>
    </source>
</evidence>
<evidence type="ECO:0000256" key="1">
    <source>
        <dbReference type="SAM" id="MobiDB-lite"/>
    </source>
</evidence>
<feature type="signal peptide" evidence="2">
    <location>
        <begin position="1"/>
        <end position="23"/>
    </location>
</feature>
<keyword evidence="2" id="KW-0732">Signal</keyword>
<sequence>MQHVVISLQVLVLVAIRPLFIEARWLKATTAIPVGTDAETGDSVLRPGSTTDWTDWNVPVPDPSLRNFYEDSTPDGCFNDIIREPGAMLQEIIYWRYDVNHSLDEDEDNEIIQEAIEDIENQRLQQGVQSQIMQPQYGGGAFQEEYRAPPAGSEGRADLSEQDSGIFGYEADGFKRLARRSPQNPDPLSEESKSDTPRPNTNNPPVQRPFRQLNYDDFDTAPIELPSPINEANNPFNQLQFNANPSIYQPQLQPLNQMQNNPMGQSYGGYIMQRMQSLPTEPADRYEARPYNRNEPTGQQPRAFRRLTFNSDNEAPTEDYSRIDLRPTRNQAEMITFEEGVQLLPGPGLEFGNGLRFNNGPPTFQPLPQQNEQPNAFRRLNFDQEEEIRIEDPQGFLNTDLDPQQTTQNVLDFLNNDGQYLDRDQPDPLLQEEVVESLSNNDDDDRLFIVNVGSYGIGGDISFRFVIDRLDPNDQQYLTLEEAVQLLENPSNNLSPSN</sequence>